<dbReference type="InterPro" id="IPR050228">
    <property type="entry name" value="Carboxylesterase_BioH"/>
</dbReference>
<accession>A0A418SXY3</accession>
<organism evidence="3 4">
    <name type="scientific">Paracoccus onubensis</name>
    <dbReference type="NCBI Taxonomy" id="1675788"/>
    <lineage>
        <taxon>Bacteria</taxon>
        <taxon>Pseudomonadati</taxon>
        <taxon>Pseudomonadota</taxon>
        <taxon>Alphaproteobacteria</taxon>
        <taxon>Rhodobacterales</taxon>
        <taxon>Paracoccaceae</taxon>
        <taxon>Paracoccus</taxon>
    </lineage>
</organism>
<proteinExistence type="predicted"/>
<sequence>MIISRRIFCALLTATLSLGPVGGIAADTKAQSGLEAENSFETDRIVVKSGPKAGSDVILLPGLATPGAVWDGLVSDLEGRATVHVVDVKGFGVGDGAANAEGGMMEGVLADIAAFIDERGLEKPALVGHSLGGTLALQAGIETPDLYGKLMVVDALPFVALLFDPQATVESVKSQAESMRDQMASAPAGANAKQTAERYAIDDDAKQQIAGWIAASDPAAVAQAFYEDMQADFRPELAEIGPAVTLVVPVPPEAEGQNFPQQYEALYSDVPELEVVPIEGARHFVMLDQPEEMTAAVEKFLELDE</sequence>
<dbReference type="PANTHER" id="PTHR43194:SF2">
    <property type="entry name" value="PEROXISOMAL MEMBRANE PROTEIN LPX1"/>
    <property type="match status" value="1"/>
</dbReference>
<dbReference type="Proteomes" id="UP000284202">
    <property type="component" value="Unassembled WGS sequence"/>
</dbReference>
<name>A0A418SXY3_9RHOB</name>
<evidence type="ECO:0000313" key="3">
    <source>
        <dbReference type="EMBL" id="RJE85832.1"/>
    </source>
</evidence>
<dbReference type="PANTHER" id="PTHR43194">
    <property type="entry name" value="HYDROLASE ALPHA/BETA FOLD FAMILY"/>
    <property type="match status" value="1"/>
</dbReference>
<dbReference type="GO" id="GO:0016787">
    <property type="term" value="F:hydrolase activity"/>
    <property type="evidence" value="ECO:0007669"/>
    <property type="project" value="UniProtKB-KW"/>
</dbReference>
<feature type="chain" id="PRO_5019450477" evidence="1">
    <location>
        <begin position="26"/>
        <end position="305"/>
    </location>
</feature>
<evidence type="ECO:0000313" key="4">
    <source>
        <dbReference type="Proteomes" id="UP000284202"/>
    </source>
</evidence>
<reference evidence="4" key="1">
    <citation type="submission" date="2018-09" db="EMBL/GenBank/DDBJ databases">
        <title>Acidovorax cavernicola nov. sp. isolated from Gruta de las Maravillas (Aracena, Spain).</title>
        <authorList>
            <person name="Jurado V."/>
            <person name="Gutierrez-Patricio S."/>
            <person name="Gonzalez-Pimentel J.L."/>
            <person name="Miller A.Z."/>
            <person name="Laiz L."/>
            <person name="Saiz-Jimenez C."/>
        </authorList>
    </citation>
    <scope>NUCLEOTIDE SEQUENCE [LARGE SCALE GENOMIC DNA]</scope>
    <source>
        <strain evidence="4">1011MAR3C25</strain>
    </source>
</reference>
<gene>
    <name evidence="3" type="ORF">D3P04_08750</name>
</gene>
<dbReference type="SUPFAM" id="SSF53474">
    <property type="entry name" value="alpha/beta-Hydrolases"/>
    <property type="match status" value="1"/>
</dbReference>
<evidence type="ECO:0000259" key="2">
    <source>
        <dbReference type="Pfam" id="PF12697"/>
    </source>
</evidence>
<dbReference type="PRINTS" id="PR00111">
    <property type="entry name" value="ABHYDROLASE"/>
</dbReference>
<dbReference type="AlphaFoldDB" id="A0A418SXY3"/>
<keyword evidence="4" id="KW-1185">Reference proteome</keyword>
<dbReference type="RefSeq" id="WP_119747935.1">
    <property type="nucleotide sequence ID" value="NZ_QZCG01000005.1"/>
</dbReference>
<dbReference type="Gene3D" id="3.40.50.1820">
    <property type="entry name" value="alpha/beta hydrolase"/>
    <property type="match status" value="1"/>
</dbReference>
<evidence type="ECO:0000256" key="1">
    <source>
        <dbReference type="SAM" id="SignalP"/>
    </source>
</evidence>
<protein>
    <submittedName>
        <fullName evidence="3">Alpha/beta hydrolase</fullName>
    </submittedName>
</protein>
<dbReference type="EMBL" id="QZCG01000005">
    <property type="protein sequence ID" value="RJE85832.1"/>
    <property type="molecule type" value="Genomic_DNA"/>
</dbReference>
<dbReference type="OrthoDB" id="9815441at2"/>
<keyword evidence="1" id="KW-0732">Signal</keyword>
<comment type="caution">
    <text evidence="3">The sequence shown here is derived from an EMBL/GenBank/DDBJ whole genome shotgun (WGS) entry which is preliminary data.</text>
</comment>
<feature type="domain" description="AB hydrolase-1" evidence="2">
    <location>
        <begin position="57"/>
        <end position="295"/>
    </location>
</feature>
<dbReference type="InterPro" id="IPR000073">
    <property type="entry name" value="AB_hydrolase_1"/>
</dbReference>
<dbReference type="InterPro" id="IPR029058">
    <property type="entry name" value="AB_hydrolase_fold"/>
</dbReference>
<dbReference type="Pfam" id="PF12697">
    <property type="entry name" value="Abhydrolase_6"/>
    <property type="match status" value="1"/>
</dbReference>
<keyword evidence="3" id="KW-0378">Hydrolase</keyword>
<feature type="signal peptide" evidence="1">
    <location>
        <begin position="1"/>
        <end position="25"/>
    </location>
</feature>